<gene>
    <name evidence="1" type="ORF">GCM10008908_20320</name>
</gene>
<keyword evidence="2" id="KW-1185">Reference proteome</keyword>
<sequence>MSMNKVPQNKDEVLRYLGYRNQVLDKATNDLIEELMGEMRSLIKVRYIYKFFSIMREEDKIYLSNSNFSLIGEDIKKHLDKSEICALMAVTLGNSVDAKIRYYEKISMTKAVILDACATTAIEELCDRICEELEEVVQKENSTLTSRYSPGYGDLPIDIQKKFLTILSAEKSIGLTASSDSILIPRKSVTAIVGVVKSENNSIKRASCLDCNKYSNCMFRKGDGRCGS</sequence>
<protein>
    <submittedName>
        <fullName evidence="1">Methionine synthase</fullName>
    </submittedName>
</protein>
<organism evidence="1 2">
    <name type="scientific">Clostridium subterminale</name>
    <dbReference type="NCBI Taxonomy" id="1550"/>
    <lineage>
        <taxon>Bacteria</taxon>
        <taxon>Bacillati</taxon>
        <taxon>Bacillota</taxon>
        <taxon>Clostridia</taxon>
        <taxon>Eubacteriales</taxon>
        <taxon>Clostridiaceae</taxon>
        <taxon>Clostridium</taxon>
    </lineage>
</organism>
<evidence type="ECO:0000313" key="2">
    <source>
        <dbReference type="Proteomes" id="UP001501047"/>
    </source>
</evidence>
<dbReference type="Gene3D" id="3.40.109.40">
    <property type="match status" value="1"/>
</dbReference>
<reference evidence="2" key="1">
    <citation type="journal article" date="2019" name="Int. J. Syst. Evol. Microbiol.">
        <title>The Global Catalogue of Microorganisms (GCM) 10K type strain sequencing project: providing services to taxonomists for standard genome sequencing and annotation.</title>
        <authorList>
            <consortium name="The Broad Institute Genomics Platform"/>
            <consortium name="The Broad Institute Genome Sequencing Center for Infectious Disease"/>
            <person name="Wu L."/>
            <person name="Ma J."/>
        </authorList>
    </citation>
    <scope>NUCLEOTIDE SEQUENCE [LARGE SCALE GENOMIC DNA]</scope>
    <source>
        <strain evidence="2">JCM 1417</strain>
    </source>
</reference>
<dbReference type="SUPFAM" id="SSF56507">
    <property type="entry name" value="Methionine synthase activation domain-like"/>
    <property type="match status" value="1"/>
</dbReference>
<dbReference type="PIRSF" id="PIRSF037984">
    <property type="entry name" value="Met_synth_TM0269_prd"/>
    <property type="match status" value="1"/>
</dbReference>
<evidence type="ECO:0000313" key="1">
    <source>
        <dbReference type="EMBL" id="GAA0772971.1"/>
    </source>
</evidence>
<dbReference type="InterPro" id="IPR017342">
    <property type="entry name" value="S-AdoMet-dep_Met_synth_prd"/>
</dbReference>
<proteinExistence type="predicted"/>
<comment type="caution">
    <text evidence="1">The sequence shown here is derived from an EMBL/GenBank/DDBJ whole genome shotgun (WGS) entry which is preliminary data.</text>
</comment>
<name>A0ABP3W365_CLOSU</name>
<dbReference type="InterPro" id="IPR037010">
    <property type="entry name" value="VitB12-dep_Met_synth_activ_sf"/>
</dbReference>
<dbReference type="Proteomes" id="UP001501047">
    <property type="component" value="Unassembled WGS sequence"/>
</dbReference>
<accession>A0ABP3W365</accession>
<dbReference type="EMBL" id="BAAACI010000006">
    <property type="protein sequence ID" value="GAA0772971.1"/>
    <property type="molecule type" value="Genomic_DNA"/>
</dbReference>